<proteinExistence type="predicted"/>
<dbReference type="InterPro" id="IPR029787">
    <property type="entry name" value="Nucleotide_cyclase"/>
</dbReference>
<dbReference type="Pfam" id="PF08448">
    <property type="entry name" value="PAS_4"/>
    <property type="match status" value="1"/>
</dbReference>
<comment type="caution">
    <text evidence="4">The sequence shown here is derived from an EMBL/GenBank/DDBJ whole genome shotgun (WGS) entry which is preliminary data.</text>
</comment>
<protein>
    <submittedName>
        <fullName evidence="4">Diguanylate cyclase</fullName>
    </submittedName>
</protein>
<dbReference type="CDD" id="cd00130">
    <property type="entry name" value="PAS"/>
    <property type="match status" value="1"/>
</dbReference>
<dbReference type="RefSeq" id="WP_200598087.1">
    <property type="nucleotide sequence ID" value="NZ_JAEPBG010000025.1"/>
</dbReference>
<accession>A0A934W9V4</accession>
<dbReference type="PROSITE" id="PS50113">
    <property type="entry name" value="PAC"/>
    <property type="match status" value="1"/>
</dbReference>
<dbReference type="Gene3D" id="3.30.70.270">
    <property type="match status" value="1"/>
</dbReference>
<dbReference type="PANTHER" id="PTHR46663">
    <property type="entry name" value="DIGUANYLATE CYCLASE DGCT-RELATED"/>
    <property type="match status" value="1"/>
</dbReference>
<gene>
    <name evidence="4" type="ORF">JJB74_29250</name>
</gene>
<evidence type="ECO:0000259" key="2">
    <source>
        <dbReference type="PROSITE" id="PS50113"/>
    </source>
</evidence>
<dbReference type="InterPro" id="IPR000700">
    <property type="entry name" value="PAS-assoc_C"/>
</dbReference>
<dbReference type="NCBIfam" id="TIGR00254">
    <property type="entry name" value="GGDEF"/>
    <property type="match status" value="1"/>
</dbReference>
<dbReference type="CDD" id="cd01949">
    <property type="entry name" value="GGDEF"/>
    <property type="match status" value="1"/>
</dbReference>
<dbReference type="InterPro" id="IPR000160">
    <property type="entry name" value="GGDEF_dom"/>
</dbReference>
<evidence type="ECO:0000313" key="4">
    <source>
        <dbReference type="EMBL" id="MBK4738718.1"/>
    </source>
</evidence>
<organism evidence="4 5">
    <name type="scientific">Noviherbaspirillum pedocola</name>
    <dbReference type="NCBI Taxonomy" id="2801341"/>
    <lineage>
        <taxon>Bacteria</taxon>
        <taxon>Pseudomonadati</taxon>
        <taxon>Pseudomonadota</taxon>
        <taxon>Betaproteobacteria</taxon>
        <taxon>Burkholderiales</taxon>
        <taxon>Oxalobacteraceae</taxon>
        <taxon>Noviherbaspirillum</taxon>
    </lineage>
</organism>
<dbReference type="InterPro" id="IPR035965">
    <property type="entry name" value="PAS-like_dom_sf"/>
</dbReference>
<dbReference type="Proteomes" id="UP000622890">
    <property type="component" value="Unassembled WGS sequence"/>
</dbReference>
<dbReference type="PROSITE" id="PS50887">
    <property type="entry name" value="GGDEF"/>
    <property type="match status" value="1"/>
</dbReference>
<dbReference type="InterPro" id="IPR013655">
    <property type="entry name" value="PAS_fold_3"/>
</dbReference>
<dbReference type="EMBL" id="JAEPBG010000025">
    <property type="protein sequence ID" value="MBK4738718.1"/>
    <property type="molecule type" value="Genomic_DNA"/>
</dbReference>
<name>A0A934W9V4_9BURK</name>
<dbReference type="SUPFAM" id="SSF55073">
    <property type="entry name" value="Nucleotide cyclase"/>
    <property type="match status" value="1"/>
</dbReference>
<reference evidence="4" key="1">
    <citation type="submission" date="2021-01" db="EMBL/GenBank/DDBJ databases">
        <title>Genome sequence of strain Noviherbaspirillum sp. DKR-6.</title>
        <authorList>
            <person name="Chaudhary D.K."/>
        </authorList>
    </citation>
    <scope>NUCLEOTIDE SEQUENCE</scope>
    <source>
        <strain evidence="4">DKR-6</strain>
    </source>
</reference>
<feature type="domain" description="GGDEF" evidence="3">
    <location>
        <begin position="287"/>
        <end position="414"/>
    </location>
</feature>
<dbReference type="Pfam" id="PF00990">
    <property type="entry name" value="GGDEF"/>
    <property type="match status" value="1"/>
</dbReference>
<dbReference type="SMART" id="SM00267">
    <property type="entry name" value="GGDEF"/>
    <property type="match status" value="1"/>
</dbReference>
<keyword evidence="5" id="KW-1185">Reference proteome</keyword>
<dbReference type="InterPro" id="IPR052163">
    <property type="entry name" value="DGC-Regulatory_Protein"/>
</dbReference>
<dbReference type="AlphaFoldDB" id="A0A934W9V4"/>
<evidence type="ECO:0000259" key="3">
    <source>
        <dbReference type="PROSITE" id="PS50887"/>
    </source>
</evidence>
<dbReference type="InterPro" id="IPR001610">
    <property type="entry name" value="PAC"/>
</dbReference>
<dbReference type="InterPro" id="IPR000014">
    <property type="entry name" value="PAS"/>
</dbReference>
<dbReference type="InterPro" id="IPR043128">
    <property type="entry name" value="Rev_trsase/Diguanyl_cyclase"/>
</dbReference>
<feature type="domain" description="PAC" evidence="2">
    <location>
        <begin position="202"/>
        <end position="255"/>
    </location>
</feature>
<dbReference type="Gene3D" id="3.30.450.20">
    <property type="entry name" value="PAS domain"/>
    <property type="match status" value="2"/>
</dbReference>
<dbReference type="NCBIfam" id="TIGR00229">
    <property type="entry name" value="sensory_box"/>
    <property type="match status" value="1"/>
</dbReference>
<evidence type="ECO:0000313" key="5">
    <source>
        <dbReference type="Proteomes" id="UP000622890"/>
    </source>
</evidence>
<dbReference type="PROSITE" id="PS50112">
    <property type="entry name" value="PAS"/>
    <property type="match status" value="1"/>
</dbReference>
<dbReference type="SMART" id="SM00086">
    <property type="entry name" value="PAC"/>
    <property type="match status" value="1"/>
</dbReference>
<dbReference type="PANTHER" id="PTHR46663:SF3">
    <property type="entry name" value="SLL0267 PROTEIN"/>
    <property type="match status" value="1"/>
</dbReference>
<dbReference type="SMART" id="SM00091">
    <property type="entry name" value="PAS"/>
    <property type="match status" value="1"/>
</dbReference>
<evidence type="ECO:0000259" key="1">
    <source>
        <dbReference type="PROSITE" id="PS50112"/>
    </source>
</evidence>
<feature type="domain" description="PAS" evidence="1">
    <location>
        <begin position="126"/>
        <end position="198"/>
    </location>
</feature>
<dbReference type="InterPro" id="IPR013656">
    <property type="entry name" value="PAS_4"/>
</dbReference>
<sequence length="414" mass="46132">MPTAEVTILDVNDSFLRRVSLTREDMVGKGLFEVFPDNPADAEDTGIEALRQSIAKAVSTGEVQHLAAQRFPIKKTMPNGKVIFEERFWNASNTPVFSPDGELLCIHHTTIEVTNEVRAVAALQKSEKRLTLALKAAGTAVWDMDTATQEIIPASDLVFSMLGYEPGEIITSSEWISLIHEEDLPGVREMIDDVIAGRRESYWRELRLRAKDGSWRWILSQATSVERDAHGRATRLVGMHTDFNERKLAEQRVREAALHDPLTGLPNRALLFEYGSHLIAAASRNHSRGALMFIDLDRFKPINDIYGHEIGDRVLQEVGRRLIGCTRQEDVVGRIGGDEFVIVLPHVDAGRYPAAIVAQHVIENISQPFLISNLELSLSPSIGISYYPEHATDMSSLIHTGIRSIVHMLTSSSI</sequence>
<dbReference type="Pfam" id="PF08447">
    <property type="entry name" value="PAS_3"/>
    <property type="match status" value="1"/>
</dbReference>
<dbReference type="SUPFAM" id="SSF55785">
    <property type="entry name" value="PYP-like sensor domain (PAS domain)"/>
    <property type="match status" value="2"/>
</dbReference>